<keyword evidence="6" id="KW-1185">Reference proteome</keyword>
<dbReference type="Gene3D" id="2.60.120.10">
    <property type="entry name" value="Jelly Rolls"/>
    <property type="match status" value="1"/>
</dbReference>
<dbReference type="Proteomes" id="UP001516061">
    <property type="component" value="Unassembled WGS sequence"/>
</dbReference>
<name>A0ABX2G494_9BURK</name>
<dbReference type="InterPro" id="IPR018062">
    <property type="entry name" value="HTH_AraC-typ_CS"/>
</dbReference>
<dbReference type="PANTHER" id="PTHR11019">
    <property type="entry name" value="HTH-TYPE TRANSCRIPTIONAL REGULATOR NIMR"/>
    <property type="match status" value="1"/>
</dbReference>
<keyword evidence="2" id="KW-0238">DNA-binding</keyword>
<dbReference type="PROSITE" id="PS00041">
    <property type="entry name" value="HTH_ARAC_FAMILY_1"/>
    <property type="match status" value="1"/>
</dbReference>
<sequence>MVTAASPSVPPPIPPLDPQRFAPRAGWPVRAKLRVLRASSRVESHRHDWAQVSFSLTGVSRVVTGQMTCIVPPTRAVWIPPRIEHSVAVLRDAEMLTLYLHRPPGDEPHWQRCRVVEVSRLLAELVRQTAQDDPAQAGPAALPATLPPRARAMADLIVDELLRARPLPLGIALPQDKRLRALCQALLDEPTRHERLEDWATGTGASPRTIARLFREELGTSFQQWRQQVLLARALVLATEGRPMGVIAAELGYASPSAFSAMVTRTVGMAPGRFFAPGGAAAGVGLSAAASPPR</sequence>
<dbReference type="PROSITE" id="PS01124">
    <property type="entry name" value="HTH_ARAC_FAMILY_2"/>
    <property type="match status" value="1"/>
</dbReference>
<comment type="caution">
    <text evidence="5">The sequence shown here is derived from an EMBL/GenBank/DDBJ whole genome shotgun (WGS) entry which is preliminary data.</text>
</comment>
<dbReference type="InterPro" id="IPR003313">
    <property type="entry name" value="AraC-bd"/>
</dbReference>
<dbReference type="RefSeq" id="WP_173805061.1">
    <property type="nucleotide sequence ID" value="NZ_JABSNM010000006.1"/>
</dbReference>
<feature type="domain" description="HTH araC/xylS-type" evidence="4">
    <location>
        <begin position="177"/>
        <end position="277"/>
    </location>
</feature>
<protein>
    <submittedName>
        <fullName evidence="5">AraC-like DNA-binding protein</fullName>
    </submittedName>
</protein>
<dbReference type="Pfam" id="PF12833">
    <property type="entry name" value="HTH_18"/>
    <property type="match status" value="1"/>
</dbReference>
<keyword evidence="1" id="KW-0805">Transcription regulation</keyword>
<dbReference type="SUPFAM" id="SSF51182">
    <property type="entry name" value="RmlC-like cupins"/>
    <property type="match status" value="1"/>
</dbReference>
<evidence type="ECO:0000313" key="5">
    <source>
        <dbReference type="EMBL" id="NRT56092.1"/>
    </source>
</evidence>
<dbReference type="InterPro" id="IPR018060">
    <property type="entry name" value="HTH_AraC"/>
</dbReference>
<gene>
    <name evidence="5" type="ORF">HNQ01_001827</name>
</gene>
<organism evidence="5 6">
    <name type="scientific">Sphaerotilus uruguayifluvii</name>
    <dbReference type="NCBI Taxonomy" id="2735897"/>
    <lineage>
        <taxon>Bacteria</taxon>
        <taxon>Pseudomonadati</taxon>
        <taxon>Pseudomonadota</taxon>
        <taxon>Betaproteobacteria</taxon>
        <taxon>Burkholderiales</taxon>
        <taxon>Sphaerotilaceae</taxon>
        <taxon>Sphaerotilus</taxon>
    </lineage>
</organism>
<accession>A0ABX2G494</accession>
<dbReference type="PANTHER" id="PTHR11019:SF159">
    <property type="entry name" value="TRANSCRIPTIONAL REGULATOR-RELATED"/>
    <property type="match status" value="1"/>
</dbReference>
<evidence type="ECO:0000256" key="3">
    <source>
        <dbReference type="ARBA" id="ARBA00023163"/>
    </source>
</evidence>
<keyword evidence="3" id="KW-0804">Transcription</keyword>
<dbReference type="InterPro" id="IPR011051">
    <property type="entry name" value="RmlC_Cupin_sf"/>
</dbReference>
<evidence type="ECO:0000256" key="2">
    <source>
        <dbReference type="ARBA" id="ARBA00023125"/>
    </source>
</evidence>
<evidence type="ECO:0000313" key="6">
    <source>
        <dbReference type="Proteomes" id="UP001516061"/>
    </source>
</evidence>
<dbReference type="Pfam" id="PF02311">
    <property type="entry name" value="AraC_binding"/>
    <property type="match status" value="1"/>
</dbReference>
<dbReference type="EMBL" id="JABSNM010000006">
    <property type="protein sequence ID" value="NRT56092.1"/>
    <property type="molecule type" value="Genomic_DNA"/>
</dbReference>
<proteinExistence type="predicted"/>
<evidence type="ECO:0000256" key="1">
    <source>
        <dbReference type="ARBA" id="ARBA00023015"/>
    </source>
</evidence>
<dbReference type="InterPro" id="IPR014710">
    <property type="entry name" value="RmlC-like_jellyroll"/>
</dbReference>
<dbReference type="Gene3D" id="1.10.10.60">
    <property type="entry name" value="Homeodomain-like"/>
    <property type="match status" value="1"/>
</dbReference>
<evidence type="ECO:0000259" key="4">
    <source>
        <dbReference type="PROSITE" id="PS01124"/>
    </source>
</evidence>
<reference evidence="5 6" key="1">
    <citation type="submission" date="2020-05" db="EMBL/GenBank/DDBJ databases">
        <title>Genomic Encyclopedia of Type Strains, Phase IV (KMG-V): Genome sequencing to study the core and pangenomes of soil and plant-associated prokaryotes.</title>
        <authorList>
            <person name="Whitman W."/>
        </authorList>
    </citation>
    <scope>NUCLEOTIDE SEQUENCE [LARGE SCALE GENOMIC DNA]</scope>
    <source>
        <strain evidence="5 6">C29</strain>
    </source>
</reference>
<dbReference type="SMART" id="SM00342">
    <property type="entry name" value="HTH_ARAC"/>
    <property type="match status" value="1"/>
</dbReference>
<dbReference type="CDD" id="cd06124">
    <property type="entry name" value="cupin_NimR-like_N"/>
    <property type="match status" value="1"/>
</dbReference>